<protein>
    <submittedName>
        <fullName evidence="1">Uncharacterized protein</fullName>
    </submittedName>
</protein>
<accession>A0A8X6IEQ6</accession>
<organism evidence="1 2">
    <name type="scientific">Trichonephila inaurata madagascariensis</name>
    <dbReference type="NCBI Taxonomy" id="2747483"/>
    <lineage>
        <taxon>Eukaryota</taxon>
        <taxon>Metazoa</taxon>
        <taxon>Ecdysozoa</taxon>
        <taxon>Arthropoda</taxon>
        <taxon>Chelicerata</taxon>
        <taxon>Arachnida</taxon>
        <taxon>Araneae</taxon>
        <taxon>Araneomorphae</taxon>
        <taxon>Entelegynae</taxon>
        <taxon>Araneoidea</taxon>
        <taxon>Nephilidae</taxon>
        <taxon>Trichonephila</taxon>
        <taxon>Trichonephila inaurata</taxon>
    </lineage>
</organism>
<dbReference type="AlphaFoldDB" id="A0A8X6IEQ6"/>
<gene>
    <name evidence="1" type="ORF">TNIN_277311</name>
</gene>
<dbReference type="EMBL" id="BMAV01025259">
    <property type="protein sequence ID" value="GFS40077.1"/>
    <property type="molecule type" value="Genomic_DNA"/>
</dbReference>
<keyword evidence="2" id="KW-1185">Reference proteome</keyword>
<evidence type="ECO:0000313" key="1">
    <source>
        <dbReference type="EMBL" id="GFS40077.1"/>
    </source>
</evidence>
<proteinExistence type="predicted"/>
<dbReference type="Proteomes" id="UP000886998">
    <property type="component" value="Unassembled WGS sequence"/>
</dbReference>
<evidence type="ECO:0000313" key="2">
    <source>
        <dbReference type="Proteomes" id="UP000886998"/>
    </source>
</evidence>
<name>A0A8X6IEQ6_9ARAC</name>
<sequence>MQFYGMDHYRFQYDIIRCHVTRSTITRYDDNEAQKLNRDDQSRTLKYGIQFGIVGAGTERLLPPSEICG</sequence>
<reference evidence="1" key="1">
    <citation type="submission" date="2020-08" db="EMBL/GenBank/DDBJ databases">
        <title>Multicomponent nature underlies the extraordinary mechanical properties of spider dragline silk.</title>
        <authorList>
            <person name="Kono N."/>
            <person name="Nakamura H."/>
            <person name="Mori M."/>
            <person name="Yoshida Y."/>
            <person name="Ohtoshi R."/>
            <person name="Malay A.D."/>
            <person name="Moran D.A.P."/>
            <person name="Tomita M."/>
            <person name="Numata K."/>
            <person name="Arakawa K."/>
        </authorList>
    </citation>
    <scope>NUCLEOTIDE SEQUENCE</scope>
</reference>
<comment type="caution">
    <text evidence="1">The sequence shown here is derived from an EMBL/GenBank/DDBJ whole genome shotgun (WGS) entry which is preliminary data.</text>
</comment>